<protein>
    <recommendedName>
        <fullName evidence="5">Zn(2)-C6 fungal-type domain-containing protein</fullName>
    </recommendedName>
</protein>
<feature type="compositionally biased region" description="Low complexity" evidence="4">
    <location>
        <begin position="100"/>
        <end position="115"/>
    </location>
</feature>
<dbReference type="InterPro" id="IPR007219">
    <property type="entry name" value="XnlR_reg_dom"/>
</dbReference>
<evidence type="ECO:0000313" key="7">
    <source>
        <dbReference type="Proteomes" id="UP000799766"/>
    </source>
</evidence>
<feature type="region of interest" description="Disordered" evidence="4">
    <location>
        <begin position="84"/>
        <end position="124"/>
    </location>
</feature>
<dbReference type="Gene3D" id="4.10.240.10">
    <property type="entry name" value="Zn(2)-C6 fungal-type DNA-binding domain"/>
    <property type="match status" value="1"/>
</dbReference>
<dbReference type="SMART" id="SM00066">
    <property type="entry name" value="GAL4"/>
    <property type="match status" value="1"/>
</dbReference>
<dbReference type="Proteomes" id="UP000799766">
    <property type="component" value="Unassembled WGS sequence"/>
</dbReference>
<dbReference type="InterPro" id="IPR001138">
    <property type="entry name" value="Zn2Cys6_DnaBD"/>
</dbReference>
<keyword evidence="7" id="KW-1185">Reference proteome</keyword>
<dbReference type="OrthoDB" id="3014581at2759"/>
<accession>A0A6A6P3U0</accession>
<dbReference type="CDD" id="cd00067">
    <property type="entry name" value="GAL4"/>
    <property type="match status" value="1"/>
</dbReference>
<dbReference type="EMBL" id="MU001677">
    <property type="protein sequence ID" value="KAF2458646.1"/>
    <property type="molecule type" value="Genomic_DNA"/>
</dbReference>
<evidence type="ECO:0000313" key="6">
    <source>
        <dbReference type="EMBL" id="KAF2458646.1"/>
    </source>
</evidence>
<dbReference type="GO" id="GO:0005634">
    <property type="term" value="C:nucleus"/>
    <property type="evidence" value="ECO:0007669"/>
    <property type="project" value="UniProtKB-SubCell"/>
</dbReference>
<dbReference type="GO" id="GO:0003677">
    <property type="term" value="F:DNA binding"/>
    <property type="evidence" value="ECO:0007669"/>
    <property type="project" value="InterPro"/>
</dbReference>
<dbReference type="GO" id="GO:0000981">
    <property type="term" value="F:DNA-binding transcription factor activity, RNA polymerase II-specific"/>
    <property type="evidence" value="ECO:0007669"/>
    <property type="project" value="InterPro"/>
</dbReference>
<keyword evidence="2" id="KW-0479">Metal-binding</keyword>
<dbReference type="PANTHER" id="PTHR31001">
    <property type="entry name" value="UNCHARACTERIZED TRANSCRIPTIONAL REGULATORY PROTEIN"/>
    <property type="match status" value="1"/>
</dbReference>
<dbReference type="PROSITE" id="PS50048">
    <property type="entry name" value="ZN2_CY6_FUNGAL_2"/>
    <property type="match status" value="1"/>
</dbReference>
<organism evidence="6 7">
    <name type="scientific">Lineolata rhizophorae</name>
    <dbReference type="NCBI Taxonomy" id="578093"/>
    <lineage>
        <taxon>Eukaryota</taxon>
        <taxon>Fungi</taxon>
        <taxon>Dikarya</taxon>
        <taxon>Ascomycota</taxon>
        <taxon>Pezizomycotina</taxon>
        <taxon>Dothideomycetes</taxon>
        <taxon>Dothideomycetes incertae sedis</taxon>
        <taxon>Lineolatales</taxon>
        <taxon>Lineolataceae</taxon>
        <taxon>Lineolata</taxon>
    </lineage>
</organism>
<reference evidence="6" key="1">
    <citation type="journal article" date="2020" name="Stud. Mycol.">
        <title>101 Dothideomycetes genomes: a test case for predicting lifestyles and emergence of pathogens.</title>
        <authorList>
            <person name="Haridas S."/>
            <person name="Albert R."/>
            <person name="Binder M."/>
            <person name="Bloem J."/>
            <person name="Labutti K."/>
            <person name="Salamov A."/>
            <person name="Andreopoulos B."/>
            <person name="Baker S."/>
            <person name="Barry K."/>
            <person name="Bills G."/>
            <person name="Bluhm B."/>
            <person name="Cannon C."/>
            <person name="Castanera R."/>
            <person name="Culley D."/>
            <person name="Daum C."/>
            <person name="Ezra D."/>
            <person name="Gonzalez J."/>
            <person name="Henrissat B."/>
            <person name="Kuo A."/>
            <person name="Liang C."/>
            <person name="Lipzen A."/>
            <person name="Lutzoni F."/>
            <person name="Magnuson J."/>
            <person name="Mondo S."/>
            <person name="Nolan M."/>
            <person name="Ohm R."/>
            <person name="Pangilinan J."/>
            <person name="Park H.-J."/>
            <person name="Ramirez L."/>
            <person name="Alfaro M."/>
            <person name="Sun H."/>
            <person name="Tritt A."/>
            <person name="Yoshinaga Y."/>
            <person name="Zwiers L.-H."/>
            <person name="Turgeon B."/>
            <person name="Goodwin S."/>
            <person name="Spatafora J."/>
            <person name="Crous P."/>
            <person name="Grigoriev I."/>
        </authorList>
    </citation>
    <scope>NUCLEOTIDE SEQUENCE</scope>
    <source>
        <strain evidence="6">ATCC 16933</strain>
    </source>
</reference>
<dbReference type="Pfam" id="PF00172">
    <property type="entry name" value="Zn_clus"/>
    <property type="match status" value="1"/>
</dbReference>
<dbReference type="InterPro" id="IPR036864">
    <property type="entry name" value="Zn2-C6_fun-type_DNA-bd_sf"/>
</dbReference>
<dbReference type="GO" id="GO:0008270">
    <property type="term" value="F:zinc ion binding"/>
    <property type="evidence" value="ECO:0007669"/>
    <property type="project" value="InterPro"/>
</dbReference>
<gene>
    <name evidence="6" type="ORF">BDY21DRAFT_208118</name>
</gene>
<dbReference type="PROSITE" id="PS00463">
    <property type="entry name" value="ZN2_CY6_FUNGAL_1"/>
    <property type="match status" value="1"/>
</dbReference>
<keyword evidence="3" id="KW-0539">Nucleus</keyword>
<feature type="region of interest" description="Disordered" evidence="4">
    <location>
        <begin position="616"/>
        <end position="650"/>
    </location>
</feature>
<dbReference type="InterPro" id="IPR050613">
    <property type="entry name" value="Sec_Metabolite_Reg"/>
</dbReference>
<dbReference type="GO" id="GO:0006351">
    <property type="term" value="P:DNA-templated transcription"/>
    <property type="evidence" value="ECO:0007669"/>
    <property type="project" value="InterPro"/>
</dbReference>
<feature type="domain" description="Zn(2)-C6 fungal-type" evidence="5">
    <location>
        <begin position="19"/>
        <end position="48"/>
    </location>
</feature>
<dbReference type="PANTHER" id="PTHR31001:SF90">
    <property type="entry name" value="CENTROMERE DNA-BINDING PROTEIN COMPLEX CBF3 SUBUNIT B"/>
    <property type="match status" value="1"/>
</dbReference>
<evidence type="ECO:0000256" key="4">
    <source>
        <dbReference type="SAM" id="MobiDB-lite"/>
    </source>
</evidence>
<dbReference type="CDD" id="cd12148">
    <property type="entry name" value="fungal_TF_MHR"/>
    <property type="match status" value="1"/>
</dbReference>
<evidence type="ECO:0000256" key="1">
    <source>
        <dbReference type="ARBA" id="ARBA00004123"/>
    </source>
</evidence>
<proteinExistence type="predicted"/>
<comment type="subcellular location">
    <subcellularLocation>
        <location evidence="1">Nucleus</location>
    </subcellularLocation>
</comment>
<dbReference type="AlphaFoldDB" id="A0A6A6P3U0"/>
<sequence>MPRNQTTPRSSRPRQEPVSCLLCRSKKLKCNRQNPCSNCASRGLPCSRSTPLALVGNSPGESDSSTAAILERLERLESEVSALNGGRTLLSGPQNDRRSPSLMPSTTASTTLSTAHSPFPTEEGVPQVDTHWLQGIATEGDSTVFNLSDKLVFKIQSSQHPYLSSSFIKDGSRQIDLPPLSDAVSIFRIYTEHIDYMQHVIHVPSVRGMIDEIYDRLSQDQPVDTSCVALLLGIFSHVAYFVSLQEEQEETFRAYRELLSSPTTFAKATLDTLDHCRRTGPSTLEVVQATIITGFLMFHIEGFTTRTRNLMTSAITIGRELGFHKLDAPSPGNSNNDPVGTEIRRRCWWHIASTDWLLGFMGGPWDMMYAVQPQHMVVNCPRHVTDEDLIYQGPQFSRPLTEPIIMSYFIQRIRLASVCRRAVDILSPGMINPGQVVYSKFAAVDSDIVKFFNELPSHFRVGPEGPSSSEDALLSPQVITQRYFLNFFAHSLRCKLHLPFLIRGSLHQQYQFSRDMSLDSAHATVRLVNQLDQSGPSIAKLDLRISGVIHQIFMATTVLVMDICLNKDQGLEDQRKADVMGALKILEDAVERSAMAKKFLDSLLATLRKHKVRLQNLGTTSTRSDERPPSAASALQHQKDPLDASNPAFEASNSFDPSLSQVPIEPGANIDEIWQTCMQMEPFVDSQNWDIILSDLDPRCI</sequence>
<evidence type="ECO:0000256" key="3">
    <source>
        <dbReference type="ARBA" id="ARBA00023242"/>
    </source>
</evidence>
<evidence type="ECO:0000256" key="2">
    <source>
        <dbReference type="ARBA" id="ARBA00022723"/>
    </source>
</evidence>
<evidence type="ECO:0000259" key="5">
    <source>
        <dbReference type="PROSITE" id="PS50048"/>
    </source>
</evidence>
<name>A0A6A6P3U0_9PEZI</name>
<dbReference type="SUPFAM" id="SSF57701">
    <property type="entry name" value="Zn2/Cys6 DNA-binding domain"/>
    <property type="match status" value="1"/>
</dbReference>
<dbReference type="Pfam" id="PF04082">
    <property type="entry name" value="Fungal_trans"/>
    <property type="match status" value="1"/>
</dbReference>